<dbReference type="GO" id="GO:0006183">
    <property type="term" value="P:GTP biosynthetic process"/>
    <property type="evidence" value="ECO:0007669"/>
    <property type="project" value="TreeGrafter"/>
</dbReference>
<name>A0AAP0HHU0_9MAGN</name>
<evidence type="ECO:0000313" key="3">
    <source>
        <dbReference type="Proteomes" id="UP001420932"/>
    </source>
</evidence>
<dbReference type="SUPFAM" id="SSF51412">
    <property type="entry name" value="Inosine monophosphate dehydrogenase (IMPDH)"/>
    <property type="match status" value="1"/>
</dbReference>
<dbReference type="Gene3D" id="3.20.20.70">
    <property type="entry name" value="Aldolase class I"/>
    <property type="match status" value="1"/>
</dbReference>
<keyword evidence="3" id="KW-1185">Reference proteome</keyword>
<evidence type="ECO:0000259" key="1">
    <source>
        <dbReference type="Pfam" id="PF00478"/>
    </source>
</evidence>
<dbReference type="InterPro" id="IPR013785">
    <property type="entry name" value="Aldolase_TIM"/>
</dbReference>
<accession>A0AAP0HHU0</accession>
<feature type="domain" description="IMP dehydrogenase/GMP reductase" evidence="1">
    <location>
        <begin position="116"/>
        <end position="159"/>
    </location>
</feature>
<proteinExistence type="predicted"/>
<dbReference type="Proteomes" id="UP001420932">
    <property type="component" value="Unassembled WGS sequence"/>
</dbReference>
<sequence>MADNISIPHALYAPVAPCEGREEPLIILPQQFVAPSVPHVPLEQQRPIVHQYQQFKQKVLRPLHNTLNFKILALLPWLITCFHYKKNNGLDTKVQKSRKQMKERKNRAKKIRGVKKDGRRVKKYRGMGSLEAMMKGSDARYLGDKSKLKVAQGVVGAVSMFNDKILKINVRRCISTAIKLRKKYLYKPPPFSSAAVPFTFSAAAAGPPSSASAAGPPPSSAAQSLLGYQPSLPLLTPRPTAQPLITSAPTTFCLHRVCAPPSSNLRRVLFESGLSPPCSSPSPPFIVAASPSFGHGNVTYRYKQALRHGWRRAFMSTAICNIMIHRYVARIDALDHVNETRGTSE</sequence>
<dbReference type="InterPro" id="IPR005990">
    <property type="entry name" value="IMP_DH"/>
</dbReference>
<dbReference type="EMBL" id="JBBNAF010000013">
    <property type="protein sequence ID" value="KAK9087629.1"/>
    <property type="molecule type" value="Genomic_DNA"/>
</dbReference>
<dbReference type="PANTHER" id="PTHR11911">
    <property type="entry name" value="INOSINE-5-MONOPHOSPHATE DEHYDROGENASE RELATED"/>
    <property type="match status" value="1"/>
</dbReference>
<evidence type="ECO:0000313" key="2">
    <source>
        <dbReference type="EMBL" id="KAK9087629.1"/>
    </source>
</evidence>
<protein>
    <recommendedName>
        <fullName evidence="1">IMP dehydrogenase/GMP reductase domain-containing protein</fullName>
    </recommendedName>
</protein>
<comment type="caution">
    <text evidence="2">The sequence shown here is derived from an EMBL/GenBank/DDBJ whole genome shotgun (WGS) entry which is preliminary data.</text>
</comment>
<organism evidence="2 3">
    <name type="scientific">Stephania yunnanensis</name>
    <dbReference type="NCBI Taxonomy" id="152371"/>
    <lineage>
        <taxon>Eukaryota</taxon>
        <taxon>Viridiplantae</taxon>
        <taxon>Streptophyta</taxon>
        <taxon>Embryophyta</taxon>
        <taxon>Tracheophyta</taxon>
        <taxon>Spermatophyta</taxon>
        <taxon>Magnoliopsida</taxon>
        <taxon>Ranunculales</taxon>
        <taxon>Menispermaceae</taxon>
        <taxon>Menispermoideae</taxon>
        <taxon>Cissampelideae</taxon>
        <taxon>Stephania</taxon>
    </lineage>
</organism>
<dbReference type="GO" id="GO:0005737">
    <property type="term" value="C:cytoplasm"/>
    <property type="evidence" value="ECO:0007669"/>
    <property type="project" value="TreeGrafter"/>
</dbReference>
<dbReference type="PANTHER" id="PTHR11911:SF123">
    <property type="entry name" value="INOSINE-5'-MONOPHOSPHATE DEHYDROGENASE"/>
    <property type="match status" value="1"/>
</dbReference>
<dbReference type="AlphaFoldDB" id="A0AAP0HHU0"/>
<dbReference type="InterPro" id="IPR001093">
    <property type="entry name" value="IMP_DH_GMPRt"/>
</dbReference>
<reference evidence="2 3" key="1">
    <citation type="submission" date="2024-01" db="EMBL/GenBank/DDBJ databases">
        <title>Genome assemblies of Stephania.</title>
        <authorList>
            <person name="Yang L."/>
        </authorList>
    </citation>
    <scope>NUCLEOTIDE SEQUENCE [LARGE SCALE GENOMIC DNA]</scope>
    <source>
        <strain evidence="2">YNDBR</strain>
        <tissue evidence="2">Leaf</tissue>
    </source>
</reference>
<dbReference type="GO" id="GO:0003938">
    <property type="term" value="F:IMP dehydrogenase activity"/>
    <property type="evidence" value="ECO:0007669"/>
    <property type="project" value="InterPro"/>
</dbReference>
<dbReference type="Pfam" id="PF00478">
    <property type="entry name" value="IMPDH"/>
    <property type="match status" value="1"/>
</dbReference>
<gene>
    <name evidence="2" type="ORF">Syun_030023</name>
</gene>